<dbReference type="InterPro" id="IPR049801">
    <property type="entry name" value="T7SS_assoc-like"/>
</dbReference>
<evidence type="ECO:0000313" key="3">
    <source>
        <dbReference type="Proteomes" id="UP000756710"/>
    </source>
</evidence>
<dbReference type="RefSeq" id="WP_044570514.1">
    <property type="nucleotide sequence ID" value="NZ_BAABDR010000005.1"/>
</dbReference>
<dbReference type="EMBL" id="JAGGLR010000033">
    <property type="protein sequence ID" value="MBP2067736.1"/>
    <property type="molecule type" value="Genomic_DNA"/>
</dbReference>
<proteinExistence type="predicted"/>
<protein>
    <recommendedName>
        <fullName evidence="4">Type VII secretion system-associated protein</fullName>
    </recommendedName>
</protein>
<gene>
    <name evidence="2" type="ORF">J2Z30_008803</name>
    <name evidence="1" type="ORF">SIRAN3757</name>
</gene>
<dbReference type="AlphaFoldDB" id="A0A060ZM95"/>
<dbReference type="HOGENOM" id="CLU_135669_0_0_11"/>
<accession>A0A060ZM95</accession>
<keyword evidence="3" id="KW-1185">Reference proteome</keyword>
<dbReference type="GeneID" id="32467208"/>
<organism evidence="1">
    <name type="scientific">Streptomyces iranensis</name>
    <dbReference type="NCBI Taxonomy" id="576784"/>
    <lineage>
        <taxon>Bacteria</taxon>
        <taxon>Bacillati</taxon>
        <taxon>Actinomycetota</taxon>
        <taxon>Actinomycetes</taxon>
        <taxon>Kitasatosporales</taxon>
        <taxon>Streptomycetaceae</taxon>
        <taxon>Streptomyces</taxon>
        <taxon>Streptomyces violaceusniger group</taxon>
    </lineage>
</organism>
<reference evidence="2 3" key="2">
    <citation type="submission" date="2021-03" db="EMBL/GenBank/DDBJ databases">
        <title>Genomic Encyclopedia of Type Strains, Phase IV (KMG-IV): sequencing the most valuable type-strain genomes for metagenomic binning, comparative biology and taxonomic classification.</title>
        <authorList>
            <person name="Goeker M."/>
        </authorList>
    </citation>
    <scope>NUCLEOTIDE SEQUENCE [LARGE SCALE GENOMIC DNA]</scope>
    <source>
        <strain evidence="2 3">DSM 41954</strain>
    </source>
</reference>
<evidence type="ECO:0000313" key="2">
    <source>
        <dbReference type="EMBL" id="MBP2067736.1"/>
    </source>
</evidence>
<evidence type="ECO:0008006" key="4">
    <source>
        <dbReference type="Google" id="ProtNLM"/>
    </source>
</evidence>
<name>A0A060ZM95_9ACTN</name>
<evidence type="ECO:0000313" key="1">
    <source>
        <dbReference type="EMBL" id="CDR06889.1"/>
    </source>
</evidence>
<dbReference type="Proteomes" id="UP000756710">
    <property type="component" value="Unassembled WGS sequence"/>
</dbReference>
<reference evidence="1" key="1">
    <citation type="submission" date="2014-05" db="EMBL/GenBank/DDBJ databases">
        <authorList>
            <person name="Horn Fabian"/>
        </authorList>
    </citation>
    <scope>NUCLEOTIDE SEQUENCE</scope>
</reference>
<sequence>MADQPATQLDKAWIENFRKVDLQDFRDALRAITYDTKSDPVIPAMKTLTGEDALPEGLPPGTPLPLTMGDLATDVKYVHGQTVNQEVVKMVKTLNGIIDSHITLFEDIDGALEETIETLFKTQGVSLDKVDGQKLMDIFEDEDVEVDLTTPPDQEGEDEGK</sequence>
<dbReference type="EMBL" id="LK022848">
    <property type="protein sequence ID" value="CDR06889.1"/>
    <property type="molecule type" value="Genomic_DNA"/>
</dbReference>
<dbReference type="NCBIfam" id="NF033533">
    <property type="entry name" value="lone7_assoc_B"/>
    <property type="match status" value="1"/>
</dbReference>